<accession>A0A7M5VB71</accession>
<dbReference type="SUPFAM" id="SSF50729">
    <property type="entry name" value="PH domain-like"/>
    <property type="match status" value="1"/>
</dbReference>
<feature type="compositionally biased region" description="Low complexity" evidence="1">
    <location>
        <begin position="1"/>
        <end position="11"/>
    </location>
</feature>
<dbReference type="AlphaFoldDB" id="A0A7M5VB71"/>
<proteinExistence type="predicted"/>
<dbReference type="InterPro" id="IPR057836">
    <property type="entry name" value="EF-hand_SWAP70_N"/>
</dbReference>
<dbReference type="SMART" id="SM00233">
    <property type="entry name" value="PH"/>
    <property type="match status" value="1"/>
</dbReference>
<feature type="region of interest" description="Disordered" evidence="1">
    <location>
        <begin position="1"/>
        <end position="23"/>
    </location>
</feature>
<sequence>MADENITTTSSDEIDETDSPDAENWDISLRHGTLSKELKALEYFTANGLRQAFNVLDPKSTGKVTKTQLQILCINLCNVINVQFSPEDIMKFKDGEKELQFQDFIAYIGSKLLRKMDEKVVDSTKLDEISWTIVEKQRKTLTGDKKLTDNELFMIWQAFNKINIDNTVNIDIEETALFLEEFMTAMGTPWTRGPLDDFANGKIKLTFWEFIDCLENKYILSTPKSVYKFGLDKVNDVYVKEIMKTGLLTKKGHKVKSMKERFFVLSPQLLTYYEGKSSNGKRKGVIFVAKQSKVEGIDDSKTSKCRFSILCAQKNVPYEMEACDPKTKNEWIAKVQRCIDCGNLTPLMRELKDRSLERMKRRKKIADEERSRLEQEELIRRQLEELELIRLARDEAQAQAENEAALKEEERTRREELELLKAEYEKLLQEEKQAREVENQVREKQQQILEEEMLKRQELEKIKNEQDRILEEERKAREGLEELSKEQKKALDDERERLSQLEKARKRAEEQVETFHLKMKEAEEERRQAALKVELAKEKTRQMKVPVGLAKPLTLEQKMLITHRGAGSFVEQDFSKRPLYQQTDQPAAEIVNQRKLDEGERTEIVESNLVKPSEGSKHFEVI</sequence>
<dbReference type="InterPro" id="IPR001849">
    <property type="entry name" value="PH_domain"/>
</dbReference>
<dbReference type="OrthoDB" id="8434295at2759"/>
<reference evidence="3" key="1">
    <citation type="submission" date="2021-01" db="UniProtKB">
        <authorList>
            <consortium name="EnsemblMetazoa"/>
        </authorList>
    </citation>
    <scope>IDENTIFICATION</scope>
</reference>
<name>A0A7M5VB71_9CNID</name>
<evidence type="ECO:0000259" key="2">
    <source>
        <dbReference type="PROSITE" id="PS50003"/>
    </source>
</evidence>
<evidence type="ECO:0000313" key="3">
    <source>
        <dbReference type="EnsemblMetazoa" id="CLYHEMP007339.1"/>
    </source>
</evidence>
<organism evidence="3 4">
    <name type="scientific">Clytia hemisphaerica</name>
    <dbReference type="NCBI Taxonomy" id="252671"/>
    <lineage>
        <taxon>Eukaryota</taxon>
        <taxon>Metazoa</taxon>
        <taxon>Cnidaria</taxon>
        <taxon>Hydrozoa</taxon>
        <taxon>Hydroidolina</taxon>
        <taxon>Leptothecata</taxon>
        <taxon>Obeliida</taxon>
        <taxon>Clytiidae</taxon>
        <taxon>Clytia</taxon>
    </lineage>
</organism>
<evidence type="ECO:0000256" key="1">
    <source>
        <dbReference type="SAM" id="MobiDB-lite"/>
    </source>
</evidence>
<dbReference type="PANTHER" id="PTHR14383:SF5">
    <property type="entry name" value="RUN DOMAIN-CONTAINING PROTEIN"/>
    <property type="match status" value="1"/>
</dbReference>
<dbReference type="RefSeq" id="XP_066934419.1">
    <property type="nucleotide sequence ID" value="XM_067078318.1"/>
</dbReference>
<protein>
    <recommendedName>
        <fullName evidence="2">PH domain-containing protein</fullName>
    </recommendedName>
</protein>
<dbReference type="Pfam" id="PF00169">
    <property type="entry name" value="PH"/>
    <property type="match status" value="1"/>
</dbReference>
<dbReference type="SUPFAM" id="SSF47473">
    <property type="entry name" value="EF-hand"/>
    <property type="match status" value="1"/>
</dbReference>
<feature type="region of interest" description="Disordered" evidence="1">
    <location>
        <begin position="476"/>
        <end position="497"/>
    </location>
</feature>
<dbReference type="GeneID" id="136822101"/>
<keyword evidence="4" id="KW-1185">Reference proteome</keyword>
<dbReference type="EnsemblMetazoa" id="CLYHEMT007339.1">
    <property type="protein sequence ID" value="CLYHEMP007339.1"/>
    <property type="gene ID" value="CLYHEMG007339"/>
</dbReference>
<dbReference type="PANTHER" id="PTHR14383">
    <property type="entry name" value="SWAP-70 RECOMBINASE"/>
    <property type="match status" value="1"/>
</dbReference>
<feature type="compositionally biased region" description="Acidic residues" evidence="1">
    <location>
        <begin position="12"/>
        <end position="23"/>
    </location>
</feature>
<dbReference type="Proteomes" id="UP000594262">
    <property type="component" value="Unplaced"/>
</dbReference>
<dbReference type="InterPro" id="IPR011993">
    <property type="entry name" value="PH-like_dom_sf"/>
</dbReference>
<evidence type="ECO:0000313" key="4">
    <source>
        <dbReference type="Proteomes" id="UP000594262"/>
    </source>
</evidence>
<dbReference type="Gene3D" id="2.30.29.30">
    <property type="entry name" value="Pleckstrin-homology domain (PH domain)/Phosphotyrosine-binding domain (PTB)"/>
    <property type="match status" value="1"/>
</dbReference>
<dbReference type="InterPro" id="IPR011992">
    <property type="entry name" value="EF-hand-dom_pair"/>
</dbReference>
<feature type="domain" description="PH" evidence="2">
    <location>
        <begin position="241"/>
        <end position="340"/>
    </location>
</feature>
<dbReference type="Gene3D" id="1.10.238.10">
    <property type="entry name" value="EF-hand"/>
    <property type="match status" value="1"/>
</dbReference>
<dbReference type="PROSITE" id="PS50003">
    <property type="entry name" value="PH_DOMAIN"/>
    <property type="match status" value="1"/>
</dbReference>
<dbReference type="Pfam" id="PF25530">
    <property type="entry name" value="EF-hand_SWAP70_N"/>
    <property type="match status" value="1"/>
</dbReference>